<dbReference type="Proteomes" id="UP000799424">
    <property type="component" value="Unassembled WGS sequence"/>
</dbReference>
<feature type="signal peptide" evidence="1">
    <location>
        <begin position="1"/>
        <end position="18"/>
    </location>
</feature>
<keyword evidence="1" id="KW-0732">Signal</keyword>
<evidence type="ECO:0000256" key="1">
    <source>
        <dbReference type="SAM" id="SignalP"/>
    </source>
</evidence>
<proteinExistence type="predicted"/>
<keyword evidence="4" id="KW-1185">Reference proteome</keyword>
<evidence type="ECO:0000313" key="4">
    <source>
        <dbReference type="Proteomes" id="UP000799424"/>
    </source>
</evidence>
<accession>A0A6A6ZCC4</accession>
<dbReference type="EMBL" id="MU006251">
    <property type="protein sequence ID" value="KAF2818498.1"/>
    <property type="molecule type" value="Genomic_DNA"/>
</dbReference>
<dbReference type="InterPro" id="IPR057229">
    <property type="entry name" value="DUF7907"/>
</dbReference>
<gene>
    <name evidence="3" type="ORF">CC86DRAFT_413824</name>
</gene>
<evidence type="ECO:0000259" key="2">
    <source>
        <dbReference type="Pfam" id="PF25484"/>
    </source>
</evidence>
<organism evidence="3 4">
    <name type="scientific">Ophiobolus disseminans</name>
    <dbReference type="NCBI Taxonomy" id="1469910"/>
    <lineage>
        <taxon>Eukaryota</taxon>
        <taxon>Fungi</taxon>
        <taxon>Dikarya</taxon>
        <taxon>Ascomycota</taxon>
        <taxon>Pezizomycotina</taxon>
        <taxon>Dothideomycetes</taxon>
        <taxon>Pleosporomycetidae</taxon>
        <taxon>Pleosporales</taxon>
        <taxon>Pleosporineae</taxon>
        <taxon>Phaeosphaeriaceae</taxon>
        <taxon>Ophiobolus</taxon>
    </lineage>
</organism>
<reference evidence="3" key="1">
    <citation type="journal article" date="2020" name="Stud. Mycol.">
        <title>101 Dothideomycetes genomes: a test case for predicting lifestyles and emergence of pathogens.</title>
        <authorList>
            <person name="Haridas S."/>
            <person name="Albert R."/>
            <person name="Binder M."/>
            <person name="Bloem J."/>
            <person name="Labutti K."/>
            <person name="Salamov A."/>
            <person name="Andreopoulos B."/>
            <person name="Baker S."/>
            <person name="Barry K."/>
            <person name="Bills G."/>
            <person name="Bluhm B."/>
            <person name="Cannon C."/>
            <person name="Castanera R."/>
            <person name="Culley D."/>
            <person name="Daum C."/>
            <person name="Ezra D."/>
            <person name="Gonzalez J."/>
            <person name="Henrissat B."/>
            <person name="Kuo A."/>
            <person name="Liang C."/>
            <person name="Lipzen A."/>
            <person name="Lutzoni F."/>
            <person name="Magnuson J."/>
            <person name="Mondo S."/>
            <person name="Nolan M."/>
            <person name="Ohm R."/>
            <person name="Pangilinan J."/>
            <person name="Park H.-J."/>
            <person name="Ramirez L."/>
            <person name="Alfaro M."/>
            <person name="Sun H."/>
            <person name="Tritt A."/>
            <person name="Yoshinaga Y."/>
            <person name="Zwiers L.-H."/>
            <person name="Turgeon B."/>
            <person name="Goodwin S."/>
            <person name="Spatafora J."/>
            <person name="Crous P."/>
            <person name="Grigoriev I."/>
        </authorList>
    </citation>
    <scope>NUCLEOTIDE SEQUENCE</scope>
    <source>
        <strain evidence="3">CBS 113818</strain>
    </source>
</reference>
<evidence type="ECO:0000313" key="3">
    <source>
        <dbReference type="EMBL" id="KAF2818498.1"/>
    </source>
</evidence>
<name>A0A6A6ZCC4_9PLEO</name>
<sequence length="193" mass="21274">MNSITLALVALAATAAEAIFDIKSSAFCLVLRSGDTEIDGTVLGACHQGAMERSLCQTKLRLQDPAEPGTFFYHKVKSPYQPNANNIHGSVVFTLEGGNFQQDLLMKFQSPRDKNADLSISIFGGGQSFTAVNFDNDGKMHRWENGVQLYNWYICQIGYNYPGYPLSWKNGPGTELPQNPTCKKVEVVRVFVG</sequence>
<feature type="domain" description="DUF7907" evidence="2">
    <location>
        <begin position="26"/>
        <end position="190"/>
    </location>
</feature>
<dbReference type="AlphaFoldDB" id="A0A6A6ZCC4"/>
<feature type="chain" id="PRO_5025565255" description="DUF7907 domain-containing protein" evidence="1">
    <location>
        <begin position="19"/>
        <end position="193"/>
    </location>
</feature>
<protein>
    <recommendedName>
        <fullName evidence="2">DUF7907 domain-containing protein</fullName>
    </recommendedName>
</protein>
<dbReference type="Pfam" id="PF25484">
    <property type="entry name" value="DUF7907"/>
    <property type="match status" value="1"/>
</dbReference>
<dbReference type="OrthoDB" id="3515453at2759"/>